<keyword evidence="4" id="KW-1185">Reference proteome</keyword>
<name>A0AAW7XL93_9GAMM</name>
<dbReference type="AlphaFoldDB" id="A0AAW7XL93"/>
<gene>
    <name evidence="1" type="ORF">Q4490_12680</name>
    <name evidence="2" type="ORF">Q8W30_05300</name>
</gene>
<comment type="caution">
    <text evidence="1">The sequence shown here is derived from an EMBL/GenBank/DDBJ whole genome shotgun (WGS) entry which is preliminary data.</text>
</comment>
<evidence type="ECO:0008006" key="5">
    <source>
        <dbReference type="Google" id="ProtNLM"/>
    </source>
</evidence>
<evidence type="ECO:0000313" key="4">
    <source>
        <dbReference type="Proteomes" id="UP001177341"/>
    </source>
</evidence>
<dbReference type="GeneID" id="89455381"/>
<dbReference type="Proteomes" id="UP001169862">
    <property type="component" value="Unassembled WGS sequence"/>
</dbReference>
<accession>A0AAW7XL93</accession>
<evidence type="ECO:0000313" key="1">
    <source>
        <dbReference type="EMBL" id="MDO6454422.1"/>
    </source>
</evidence>
<proteinExistence type="predicted"/>
<protein>
    <recommendedName>
        <fullName evidence="5">Motility protein</fullName>
    </recommendedName>
</protein>
<evidence type="ECO:0000313" key="2">
    <source>
        <dbReference type="EMBL" id="MDP2521983.1"/>
    </source>
</evidence>
<dbReference type="EMBL" id="JAUYVO010000003">
    <property type="protein sequence ID" value="MDP2521983.1"/>
    <property type="molecule type" value="Genomic_DNA"/>
</dbReference>
<reference evidence="1" key="1">
    <citation type="submission" date="2023-07" db="EMBL/GenBank/DDBJ databases">
        <title>Genome content predicts the carbon catabolic preferences of heterotrophic bacteria.</title>
        <authorList>
            <person name="Gralka M."/>
        </authorList>
    </citation>
    <scope>NUCLEOTIDE SEQUENCE</scope>
    <source>
        <strain evidence="2">5G01</strain>
        <strain evidence="1">I2M16</strain>
    </source>
</reference>
<dbReference type="RefSeq" id="WP_075171421.1">
    <property type="nucleotide sequence ID" value="NZ_CAXHZV010000030.1"/>
</dbReference>
<organism evidence="1 3">
    <name type="scientific">Neptunomonas phycophila</name>
    <dbReference type="NCBI Taxonomy" id="1572645"/>
    <lineage>
        <taxon>Bacteria</taxon>
        <taxon>Pseudomonadati</taxon>
        <taxon>Pseudomonadota</taxon>
        <taxon>Gammaproteobacteria</taxon>
        <taxon>Oceanospirillales</taxon>
        <taxon>Oceanospirillaceae</taxon>
        <taxon>Neptunomonas</taxon>
    </lineage>
</organism>
<dbReference type="Proteomes" id="UP001177341">
    <property type="component" value="Unassembled WGS sequence"/>
</dbReference>
<evidence type="ECO:0000313" key="3">
    <source>
        <dbReference type="Proteomes" id="UP001169862"/>
    </source>
</evidence>
<dbReference type="EMBL" id="JAUOPG010000008">
    <property type="protein sequence ID" value="MDO6454422.1"/>
    <property type="molecule type" value="Genomic_DNA"/>
</dbReference>
<sequence length="81" mass="8343">MNISNALQTGLIGLNRNLDNNLKASGDQQGTGQVAVAEMASGRDVDNAVQQTTVTPTTEAATTKVVTDASEVLGTNIDVRA</sequence>